<sequence length="354" mass="38364">MKFPMLLLSLLAACATAAPLPQSSMDPAGILHQPTCPVDSKRDALLDAAMLQFGIMDVNGWKVAKHKGRPVYLPESDVEAVPPQPSSSLHQHLLPTALDVSLLVAPPTLHTTAPTPSTTLFTVSTRSNSHTLLARSLHYLALLLRVVVGVGIVVTFWAKWKAGGADGTELLRLEGRGWRGWSEELVSNSAVGQAASWAARRLSWAWVMGGTVVGGWVVTRRGYTGSSFTTLDTSRYLSLVITHPAYCSPEESLLVLRGLGIQTSSSSPTYLSTPTTRFIPTTAIQDIFIHEAFKGFEVRFYLAIVVQGEEDVVVVFPVSHESQAVLQSLYQLLNPRMHGNGTGLMRAMHVEVTA</sequence>
<dbReference type="Proteomes" id="UP001172680">
    <property type="component" value="Unassembled WGS sequence"/>
</dbReference>
<proteinExistence type="predicted"/>
<keyword evidence="2" id="KW-1185">Reference proteome</keyword>
<organism evidence="1 2">
    <name type="scientific">Coniosporium tulheliwenetii</name>
    <dbReference type="NCBI Taxonomy" id="3383036"/>
    <lineage>
        <taxon>Eukaryota</taxon>
        <taxon>Fungi</taxon>
        <taxon>Dikarya</taxon>
        <taxon>Ascomycota</taxon>
        <taxon>Pezizomycotina</taxon>
        <taxon>Dothideomycetes</taxon>
        <taxon>Dothideomycetes incertae sedis</taxon>
        <taxon>Coniosporium</taxon>
    </lineage>
</organism>
<reference evidence="1" key="1">
    <citation type="submission" date="2022-10" db="EMBL/GenBank/DDBJ databases">
        <title>Culturing micro-colonial fungi from biological soil crusts in the Mojave desert and describing Neophaeococcomyces mojavensis, and introducing the new genera and species Taxawa tesnikishii.</title>
        <authorList>
            <person name="Kurbessoian T."/>
            <person name="Stajich J.E."/>
        </authorList>
    </citation>
    <scope>NUCLEOTIDE SEQUENCE</scope>
    <source>
        <strain evidence="1">JES_115</strain>
    </source>
</reference>
<evidence type="ECO:0000313" key="1">
    <source>
        <dbReference type="EMBL" id="KAJ9643633.1"/>
    </source>
</evidence>
<comment type="caution">
    <text evidence="1">The sequence shown here is derived from an EMBL/GenBank/DDBJ whole genome shotgun (WGS) entry which is preliminary data.</text>
</comment>
<evidence type="ECO:0000313" key="2">
    <source>
        <dbReference type="Proteomes" id="UP001172680"/>
    </source>
</evidence>
<dbReference type="EMBL" id="JAPDRP010000011">
    <property type="protein sequence ID" value="KAJ9643633.1"/>
    <property type="molecule type" value="Genomic_DNA"/>
</dbReference>
<gene>
    <name evidence="1" type="ORF">H2199_004312</name>
</gene>
<protein>
    <submittedName>
        <fullName evidence="1">Uncharacterized protein</fullName>
    </submittedName>
</protein>
<name>A0ACC2Z7S0_9PEZI</name>
<accession>A0ACC2Z7S0</accession>